<gene>
    <name evidence="1" type="ORF">K488DRAFT_58834</name>
</gene>
<dbReference type="EMBL" id="MU273762">
    <property type="protein sequence ID" value="KAI0028342.1"/>
    <property type="molecule type" value="Genomic_DNA"/>
</dbReference>
<sequence length="348" mass="37418">MLASSGPYGHSASPWLSTSATGSMSSLNETFGQTRPMYQQGFIMAAPSTSPRFEEQPVVKTKAKINSSLARASTLEFGKDPMFDSSYYRRDLDEDAPPTTSVNDIMNSTCLDVGSSRKVRALSLLFQHLCRRTALQGNAFEQSIFSSTRSPLTSTAVSDDVLYVVVFGYPPDKYPVAVEYFKQFGETTEPQPSTELVNAFRIGYLQPADAMRAVRKNGEVVGGSWVIGAKWENPSRVEHVISHPIGTSGLQQGFTSSASIALAGDMTVDLPVSGPLSHPASTNTSVSPPTAFGTPIRLAPSTSAFRKPGMPAHKPMTPRVEPMATSVTTATTQSKGVLGQFSDLIFGW</sequence>
<comment type="caution">
    <text evidence="1">The sequence shown here is derived from an EMBL/GenBank/DDBJ whole genome shotgun (WGS) entry which is preliminary data.</text>
</comment>
<evidence type="ECO:0000313" key="1">
    <source>
        <dbReference type="EMBL" id="KAI0028342.1"/>
    </source>
</evidence>
<keyword evidence="2" id="KW-1185">Reference proteome</keyword>
<organism evidence="1 2">
    <name type="scientific">Vararia minispora EC-137</name>
    <dbReference type="NCBI Taxonomy" id="1314806"/>
    <lineage>
        <taxon>Eukaryota</taxon>
        <taxon>Fungi</taxon>
        <taxon>Dikarya</taxon>
        <taxon>Basidiomycota</taxon>
        <taxon>Agaricomycotina</taxon>
        <taxon>Agaricomycetes</taxon>
        <taxon>Russulales</taxon>
        <taxon>Lachnocladiaceae</taxon>
        <taxon>Vararia</taxon>
    </lineage>
</organism>
<reference evidence="1" key="1">
    <citation type="submission" date="2021-02" db="EMBL/GenBank/DDBJ databases">
        <authorList>
            <consortium name="DOE Joint Genome Institute"/>
            <person name="Ahrendt S."/>
            <person name="Looney B.P."/>
            <person name="Miyauchi S."/>
            <person name="Morin E."/>
            <person name="Drula E."/>
            <person name="Courty P.E."/>
            <person name="Chicoki N."/>
            <person name="Fauchery L."/>
            <person name="Kohler A."/>
            <person name="Kuo A."/>
            <person name="Labutti K."/>
            <person name="Pangilinan J."/>
            <person name="Lipzen A."/>
            <person name="Riley R."/>
            <person name="Andreopoulos W."/>
            <person name="He G."/>
            <person name="Johnson J."/>
            <person name="Barry K.W."/>
            <person name="Grigoriev I.V."/>
            <person name="Nagy L."/>
            <person name="Hibbett D."/>
            <person name="Henrissat B."/>
            <person name="Matheny P.B."/>
            <person name="Labbe J."/>
            <person name="Martin F."/>
        </authorList>
    </citation>
    <scope>NUCLEOTIDE SEQUENCE</scope>
    <source>
        <strain evidence="1">EC-137</strain>
    </source>
</reference>
<evidence type="ECO:0000313" key="2">
    <source>
        <dbReference type="Proteomes" id="UP000814128"/>
    </source>
</evidence>
<protein>
    <submittedName>
        <fullName evidence="1">Uncharacterized protein</fullName>
    </submittedName>
</protein>
<reference evidence="1" key="2">
    <citation type="journal article" date="2022" name="New Phytol.">
        <title>Evolutionary transition to the ectomycorrhizal habit in the genomes of a hyperdiverse lineage of mushroom-forming fungi.</title>
        <authorList>
            <person name="Looney B."/>
            <person name="Miyauchi S."/>
            <person name="Morin E."/>
            <person name="Drula E."/>
            <person name="Courty P.E."/>
            <person name="Kohler A."/>
            <person name="Kuo A."/>
            <person name="LaButti K."/>
            <person name="Pangilinan J."/>
            <person name="Lipzen A."/>
            <person name="Riley R."/>
            <person name="Andreopoulos W."/>
            <person name="He G."/>
            <person name="Johnson J."/>
            <person name="Nolan M."/>
            <person name="Tritt A."/>
            <person name="Barry K.W."/>
            <person name="Grigoriev I.V."/>
            <person name="Nagy L.G."/>
            <person name="Hibbett D."/>
            <person name="Henrissat B."/>
            <person name="Matheny P.B."/>
            <person name="Labbe J."/>
            <person name="Martin F.M."/>
        </authorList>
    </citation>
    <scope>NUCLEOTIDE SEQUENCE</scope>
    <source>
        <strain evidence="1">EC-137</strain>
    </source>
</reference>
<proteinExistence type="predicted"/>
<accession>A0ACB8Q9N6</accession>
<dbReference type="Proteomes" id="UP000814128">
    <property type="component" value="Unassembled WGS sequence"/>
</dbReference>
<name>A0ACB8Q9N6_9AGAM</name>